<protein>
    <submittedName>
        <fullName evidence="2">Uncharacterized protein</fullName>
    </submittedName>
</protein>
<feature type="transmembrane region" description="Helical" evidence="1">
    <location>
        <begin position="22"/>
        <end position="47"/>
    </location>
</feature>
<organism evidence="2 3">
    <name type="scientific">Candidatus Harrisonbacteria bacterium RIFCSPLOWO2_01_FULL_40_28</name>
    <dbReference type="NCBI Taxonomy" id="1798406"/>
    <lineage>
        <taxon>Bacteria</taxon>
        <taxon>Candidatus Harrisoniibacteriota</taxon>
    </lineage>
</organism>
<dbReference type="EMBL" id="MHJI01000006">
    <property type="protein sequence ID" value="OGY66408.1"/>
    <property type="molecule type" value="Genomic_DNA"/>
</dbReference>
<dbReference type="STRING" id="1798406.A3A04_00245"/>
<comment type="caution">
    <text evidence="2">The sequence shown here is derived from an EMBL/GenBank/DDBJ whole genome shotgun (WGS) entry which is preliminary data.</text>
</comment>
<keyword evidence="1" id="KW-0472">Membrane</keyword>
<gene>
    <name evidence="2" type="ORF">A3A04_00245</name>
</gene>
<evidence type="ECO:0000313" key="2">
    <source>
        <dbReference type="EMBL" id="OGY66408.1"/>
    </source>
</evidence>
<evidence type="ECO:0000256" key="1">
    <source>
        <dbReference type="SAM" id="Phobius"/>
    </source>
</evidence>
<sequence>MIKQIKHFIVTLQESSEDVKKMWLWILSGTTVVFIIALWVVYINAVIGGVTPERGDSNKVSNEEEQGVVPSLSGTLRNSFSKASSLKTALLGYIGGLTGARFIEVRRLKPDFVLDGLEKVPYQKLSY</sequence>
<accession>A0A1G1ZP05</accession>
<evidence type="ECO:0000313" key="3">
    <source>
        <dbReference type="Proteomes" id="UP000178517"/>
    </source>
</evidence>
<reference evidence="2 3" key="1">
    <citation type="journal article" date="2016" name="Nat. Commun.">
        <title>Thousands of microbial genomes shed light on interconnected biogeochemical processes in an aquifer system.</title>
        <authorList>
            <person name="Anantharaman K."/>
            <person name="Brown C.T."/>
            <person name="Hug L.A."/>
            <person name="Sharon I."/>
            <person name="Castelle C.J."/>
            <person name="Probst A.J."/>
            <person name="Thomas B.C."/>
            <person name="Singh A."/>
            <person name="Wilkins M.J."/>
            <person name="Karaoz U."/>
            <person name="Brodie E.L."/>
            <person name="Williams K.H."/>
            <person name="Hubbard S.S."/>
            <person name="Banfield J.F."/>
        </authorList>
    </citation>
    <scope>NUCLEOTIDE SEQUENCE [LARGE SCALE GENOMIC DNA]</scope>
</reference>
<dbReference type="Proteomes" id="UP000178517">
    <property type="component" value="Unassembled WGS sequence"/>
</dbReference>
<proteinExistence type="predicted"/>
<dbReference type="AlphaFoldDB" id="A0A1G1ZP05"/>
<keyword evidence="1" id="KW-0812">Transmembrane</keyword>
<name>A0A1G1ZP05_9BACT</name>
<keyword evidence="1" id="KW-1133">Transmembrane helix</keyword>